<dbReference type="PANTHER" id="PTHR45667">
    <property type="entry name" value="S-ADENOSYLMETHIONINE MITOCHONDRIAL CARRIER PROTEIN"/>
    <property type="match status" value="1"/>
</dbReference>
<evidence type="ECO:0000256" key="5">
    <source>
        <dbReference type="ARBA" id="ARBA00022737"/>
    </source>
</evidence>
<evidence type="ECO:0000256" key="3">
    <source>
        <dbReference type="ARBA" id="ARBA00022448"/>
    </source>
</evidence>
<evidence type="ECO:0000313" key="12">
    <source>
        <dbReference type="Proteomes" id="UP000530660"/>
    </source>
</evidence>
<keyword evidence="6 10" id="KW-1133">Transmembrane helix</keyword>
<evidence type="ECO:0000256" key="1">
    <source>
        <dbReference type="ARBA" id="ARBA00004141"/>
    </source>
</evidence>
<dbReference type="InterPro" id="IPR023395">
    <property type="entry name" value="MCP_dom_sf"/>
</dbReference>
<dbReference type="Gene3D" id="1.50.40.10">
    <property type="entry name" value="Mitochondrial carrier domain"/>
    <property type="match status" value="1"/>
</dbReference>
<evidence type="ECO:0000256" key="9">
    <source>
        <dbReference type="RuleBase" id="RU000488"/>
    </source>
</evidence>
<comment type="subcellular location">
    <subcellularLocation>
        <location evidence="1">Membrane</location>
        <topology evidence="1">Multi-pass membrane protein</topology>
    </subcellularLocation>
</comment>
<evidence type="ECO:0000256" key="2">
    <source>
        <dbReference type="ARBA" id="ARBA00006375"/>
    </source>
</evidence>
<dbReference type="Proteomes" id="UP000530660">
    <property type="component" value="Unassembled WGS sequence"/>
</dbReference>
<evidence type="ECO:0000256" key="7">
    <source>
        <dbReference type="ARBA" id="ARBA00023136"/>
    </source>
</evidence>
<feature type="repeat" description="Solcar" evidence="8">
    <location>
        <begin position="9"/>
        <end position="89"/>
    </location>
</feature>
<dbReference type="GO" id="GO:0016020">
    <property type="term" value="C:membrane"/>
    <property type="evidence" value="ECO:0007669"/>
    <property type="project" value="UniProtKB-SubCell"/>
</dbReference>
<dbReference type="OrthoDB" id="250329at2759"/>
<dbReference type="AlphaFoldDB" id="A0A7J7IPG3"/>
<dbReference type="EMBL" id="VWRR01000002">
    <property type="protein sequence ID" value="KAF6004908.1"/>
    <property type="molecule type" value="Genomic_DNA"/>
</dbReference>
<proteinExistence type="inferred from homology"/>
<feature type="transmembrane region" description="Helical" evidence="10">
    <location>
        <begin position="12"/>
        <end position="32"/>
    </location>
</feature>
<keyword evidence="4 8" id="KW-0812">Transmembrane</keyword>
<keyword evidence="3 9" id="KW-0813">Transport</keyword>
<evidence type="ECO:0000256" key="8">
    <source>
        <dbReference type="PROSITE-ProRule" id="PRU00282"/>
    </source>
</evidence>
<reference evidence="11 12" key="1">
    <citation type="journal article" date="2020" name="J. Phycol.">
        <title>Comparative genome analysis reveals Cyanidiococcus gen. nov., a new extremophilic red algal genus sister to Cyanidioschyzon (Cyanidioschyzonaceae, Rhodophyta).</title>
        <authorList>
            <person name="Liu S.-L."/>
            <person name="Chiang Y.-R."/>
            <person name="Yoon H.S."/>
            <person name="Fu H.-Y."/>
        </authorList>
    </citation>
    <scope>NUCLEOTIDE SEQUENCE [LARGE SCALE GENOMIC DNA]</scope>
    <source>
        <strain evidence="11 12">THAL066</strain>
    </source>
</reference>
<evidence type="ECO:0000256" key="10">
    <source>
        <dbReference type="SAM" id="Phobius"/>
    </source>
</evidence>
<protein>
    <submittedName>
        <fullName evidence="11">Uncharacterized protein</fullName>
    </submittedName>
</protein>
<comment type="caution">
    <text evidence="11">The sequence shown here is derived from an EMBL/GenBank/DDBJ whole genome shotgun (WGS) entry which is preliminary data.</text>
</comment>
<keyword evidence="12" id="KW-1185">Reference proteome</keyword>
<evidence type="ECO:0000256" key="6">
    <source>
        <dbReference type="ARBA" id="ARBA00022989"/>
    </source>
</evidence>
<gene>
    <name evidence="11" type="ORF">F1559_003927</name>
</gene>
<dbReference type="Pfam" id="PF00153">
    <property type="entry name" value="Mito_carr"/>
    <property type="match status" value="2"/>
</dbReference>
<feature type="transmembrane region" description="Helical" evidence="10">
    <location>
        <begin position="60"/>
        <end position="83"/>
    </location>
</feature>
<evidence type="ECO:0000256" key="4">
    <source>
        <dbReference type="ARBA" id="ARBA00022692"/>
    </source>
</evidence>
<dbReference type="SUPFAM" id="SSF103506">
    <property type="entry name" value="Mitochondrial carrier"/>
    <property type="match status" value="1"/>
</dbReference>
<feature type="transmembrane region" description="Helical" evidence="10">
    <location>
        <begin position="163"/>
        <end position="185"/>
    </location>
</feature>
<sequence>MCESKQNQEAGMVNFATGALAGLLADLATYPFDRLRTIFIVSAKSSSQWETFVRAGGLRALYQGFSTVALFTLPVHGVYFGLYEWTLDRLRTKRQRSGLDETLSITTAGIVAELGTAPVWNVQEVIKQRIQAQSLRRGAAGDGAPASPWRMFRHILHQEGPAGLFRGFSAGLLVYAPFACVYFWMFEQGKERGRSPLWNGVLAGTCATMITHPLEVIRTHMVVGAYSTFSLSSRS</sequence>
<comment type="similarity">
    <text evidence="2 9">Belongs to the mitochondrial carrier (TC 2.A.29) family.</text>
</comment>
<keyword evidence="5" id="KW-0677">Repeat</keyword>
<dbReference type="PROSITE" id="PS50920">
    <property type="entry name" value="SOLCAR"/>
    <property type="match status" value="2"/>
</dbReference>
<feature type="repeat" description="Solcar" evidence="8">
    <location>
        <begin position="100"/>
        <end position="192"/>
    </location>
</feature>
<evidence type="ECO:0000313" key="11">
    <source>
        <dbReference type="EMBL" id="KAF6004908.1"/>
    </source>
</evidence>
<name>A0A7J7IPG3_9RHOD</name>
<accession>A0A7J7IPG3</accession>
<dbReference type="InterPro" id="IPR018108">
    <property type="entry name" value="MCP_transmembrane"/>
</dbReference>
<keyword evidence="7 8" id="KW-0472">Membrane</keyword>
<organism evidence="11 12">
    <name type="scientific">Cyanidiococcus yangmingshanensis</name>
    <dbReference type="NCBI Taxonomy" id="2690220"/>
    <lineage>
        <taxon>Eukaryota</taxon>
        <taxon>Rhodophyta</taxon>
        <taxon>Bangiophyceae</taxon>
        <taxon>Cyanidiales</taxon>
        <taxon>Cyanidiaceae</taxon>
        <taxon>Cyanidiococcus</taxon>
    </lineage>
</organism>